<dbReference type="AlphaFoldDB" id="A0AAV4SX51"/>
<dbReference type="EMBL" id="BPLR01010129">
    <property type="protein sequence ID" value="GIY37152.1"/>
    <property type="molecule type" value="Genomic_DNA"/>
</dbReference>
<proteinExistence type="predicted"/>
<dbReference type="Proteomes" id="UP001054945">
    <property type="component" value="Unassembled WGS sequence"/>
</dbReference>
<evidence type="ECO:0000313" key="1">
    <source>
        <dbReference type="EMBL" id="GIY37152.1"/>
    </source>
</evidence>
<accession>A0AAV4SX51</accession>
<evidence type="ECO:0000313" key="2">
    <source>
        <dbReference type="Proteomes" id="UP001054945"/>
    </source>
</evidence>
<dbReference type="Gene3D" id="1.25.40.420">
    <property type="match status" value="1"/>
</dbReference>
<comment type="caution">
    <text evidence="1">The sequence shown here is derived from an EMBL/GenBank/DDBJ whole genome shotgun (WGS) entry which is preliminary data.</text>
</comment>
<name>A0AAV4SX51_CAEEX</name>
<dbReference type="InterPro" id="IPR011333">
    <property type="entry name" value="SKP1/BTB/POZ_sf"/>
</dbReference>
<dbReference type="SUPFAM" id="SSF54695">
    <property type="entry name" value="POZ domain"/>
    <property type="match status" value="1"/>
</dbReference>
<protein>
    <submittedName>
        <fullName evidence="1">TD and POZ domain-containing protein 5</fullName>
    </submittedName>
</protein>
<dbReference type="PANTHER" id="PTHR24413">
    <property type="entry name" value="SPECKLE-TYPE POZ PROTEIN"/>
    <property type="match status" value="1"/>
</dbReference>
<gene>
    <name evidence="1" type="primary">Tdpoz5_37</name>
    <name evidence="1" type="ORF">CEXT_467651</name>
</gene>
<dbReference type="Gene3D" id="3.30.710.10">
    <property type="entry name" value="Potassium Channel Kv1.1, Chain A"/>
    <property type="match status" value="1"/>
</dbReference>
<sequence length="189" mass="21231">MANQSLYLPGDVLTVQCESAITTGIVMETIEKLYLGRCGASQSTTNIDYPGNEERLNFPTKVLKEHLKSLYSDGYLSDVKLKTKTATFPVHKPMLGACSGECHRLYIAADKYEILSLKDEFSSFLKLNLTPTEACEILILVDLHMDGDLKTCVQNFIVEHDKEIFDTDDWNKIIETNPKTSSVHNAHEI</sequence>
<reference evidence="1 2" key="1">
    <citation type="submission" date="2021-06" db="EMBL/GenBank/DDBJ databases">
        <title>Caerostris extrusa draft genome.</title>
        <authorList>
            <person name="Kono N."/>
            <person name="Arakawa K."/>
        </authorList>
    </citation>
    <scope>NUCLEOTIDE SEQUENCE [LARGE SCALE GENOMIC DNA]</scope>
</reference>
<keyword evidence="2" id="KW-1185">Reference proteome</keyword>
<organism evidence="1 2">
    <name type="scientific">Caerostris extrusa</name>
    <name type="common">Bark spider</name>
    <name type="synonym">Caerostris bankana</name>
    <dbReference type="NCBI Taxonomy" id="172846"/>
    <lineage>
        <taxon>Eukaryota</taxon>
        <taxon>Metazoa</taxon>
        <taxon>Ecdysozoa</taxon>
        <taxon>Arthropoda</taxon>
        <taxon>Chelicerata</taxon>
        <taxon>Arachnida</taxon>
        <taxon>Araneae</taxon>
        <taxon>Araneomorphae</taxon>
        <taxon>Entelegynae</taxon>
        <taxon>Araneoidea</taxon>
        <taxon>Araneidae</taxon>
        <taxon>Caerostris</taxon>
    </lineage>
</organism>